<dbReference type="PROSITE" id="PS51194">
    <property type="entry name" value="HELICASE_CTER"/>
    <property type="match status" value="1"/>
</dbReference>
<keyword evidence="4" id="KW-0547">Nucleotide-binding</keyword>
<dbReference type="GO" id="GO:0000462">
    <property type="term" value="P:maturation of SSU-rRNA from tricistronic rRNA transcript (SSU-rRNA, 5.8S rRNA, LSU-rRNA)"/>
    <property type="evidence" value="ECO:0007669"/>
    <property type="project" value="TreeGrafter"/>
</dbReference>
<dbReference type="InterPro" id="IPR007502">
    <property type="entry name" value="Helicase-assoc_dom"/>
</dbReference>
<dbReference type="GO" id="GO:1990904">
    <property type="term" value="C:ribonucleoprotein complex"/>
    <property type="evidence" value="ECO:0007669"/>
    <property type="project" value="UniProtKB-ARBA"/>
</dbReference>
<feature type="region of interest" description="Disordered" evidence="11">
    <location>
        <begin position="961"/>
        <end position="980"/>
    </location>
</feature>
<evidence type="ECO:0000256" key="7">
    <source>
        <dbReference type="ARBA" id="ARBA00022840"/>
    </source>
</evidence>
<comment type="caution">
    <text evidence="14">The sequence shown here is derived from an EMBL/GenBank/DDBJ whole genome shotgun (WGS) entry which is preliminary data.</text>
</comment>
<dbReference type="Pfam" id="PF00439">
    <property type="entry name" value="Bromodomain"/>
    <property type="match status" value="1"/>
</dbReference>
<gene>
    <name evidence="14" type="ORF">RI543_003747</name>
</gene>
<accession>A0AAN7WNL2</accession>
<dbReference type="PANTHER" id="PTHR18934:SF99">
    <property type="entry name" value="ATP-DEPENDENT RNA HELICASE DHX37-RELATED"/>
    <property type="match status" value="1"/>
</dbReference>
<evidence type="ECO:0000256" key="10">
    <source>
        <dbReference type="ARBA" id="ARBA00047984"/>
    </source>
</evidence>
<proteinExistence type="inferred from homology"/>
<dbReference type="FunFam" id="1.20.120.1080:FF:000023">
    <property type="entry name" value="ATP-dependent RNA helicase"/>
    <property type="match status" value="1"/>
</dbReference>
<feature type="compositionally biased region" description="Acidic residues" evidence="11">
    <location>
        <begin position="260"/>
        <end position="285"/>
    </location>
</feature>
<evidence type="ECO:0000256" key="6">
    <source>
        <dbReference type="ARBA" id="ARBA00022806"/>
    </source>
</evidence>
<evidence type="ECO:0000313" key="14">
    <source>
        <dbReference type="EMBL" id="KAK5778822.1"/>
    </source>
</evidence>
<dbReference type="Pfam" id="PF21010">
    <property type="entry name" value="HA2_C"/>
    <property type="match status" value="1"/>
</dbReference>
<evidence type="ECO:0000256" key="1">
    <source>
        <dbReference type="ARBA" id="ARBA00004604"/>
    </source>
</evidence>
<dbReference type="CDD" id="cd17982">
    <property type="entry name" value="DEXHc_DHX37"/>
    <property type="match status" value="1"/>
</dbReference>
<evidence type="ECO:0000256" key="8">
    <source>
        <dbReference type="ARBA" id="ARBA00022884"/>
    </source>
</evidence>
<dbReference type="SMART" id="SM00847">
    <property type="entry name" value="HA2"/>
    <property type="match status" value="1"/>
</dbReference>
<evidence type="ECO:0000256" key="2">
    <source>
        <dbReference type="ARBA" id="ARBA00008792"/>
    </source>
</evidence>
<dbReference type="GO" id="GO:0005524">
    <property type="term" value="F:ATP binding"/>
    <property type="evidence" value="ECO:0007669"/>
    <property type="project" value="UniProtKB-KW"/>
</dbReference>
<dbReference type="GO" id="GO:0016787">
    <property type="term" value="F:hydrolase activity"/>
    <property type="evidence" value="ECO:0007669"/>
    <property type="project" value="UniProtKB-KW"/>
</dbReference>
<dbReference type="InterPro" id="IPR048333">
    <property type="entry name" value="HA2_WH"/>
</dbReference>
<dbReference type="InterPro" id="IPR002464">
    <property type="entry name" value="DNA/RNA_helicase_DEAH_CS"/>
</dbReference>
<dbReference type="Gene3D" id="1.20.120.1080">
    <property type="match status" value="1"/>
</dbReference>
<dbReference type="InterPro" id="IPR001487">
    <property type="entry name" value="Bromodomain"/>
</dbReference>
<dbReference type="SMART" id="SM00490">
    <property type="entry name" value="HELICc"/>
    <property type="match status" value="1"/>
</dbReference>
<feature type="domain" description="Helicase C-terminal" evidence="13">
    <location>
        <begin position="698"/>
        <end position="865"/>
    </location>
</feature>
<keyword evidence="15" id="KW-1185">Reference proteome</keyword>
<dbReference type="GO" id="GO:0003723">
    <property type="term" value="F:RNA binding"/>
    <property type="evidence" value="ECO:0007669"/>
    <property type="project" value="UniProtKB-KW"/>
</dbReference>
<dbReference type="GO" id="GO:0005730">
    <property type="term" value="C:nucleolus"/>
    <property type="evidence" value="ECO:0007669"/>
    <property type="project" value="UniProtKB-SubCell"/>
</dbReference>
<dbReference type="Pfam" id="PF00271">
    <property type="entry name" value="Helicase_C"/>
    <property type="match status" value="1"/>
</dbReference>
<evidence type="ECO:0000256" key="11">
    <source>
        <dbReference type="SAM" id="MobiDB-lite"/>
    </source>
</evidence>
<evidence type="ECO:0000256" key="9">
    <source>
        <dbReference type="ARBA" id="ARBA00023242"/>
    </source>
</evidence>
<dbReference type="CDD" id="cd18791">
    <property type="entry name" value="SF2_C_RHA"/>
    <property type="match status" value="1"/>
</dbReference>
<organism evidence="14 15">
    <name type="scientific">Arxiozyma heterogenica</name>
    <dbReference type="NCBI Taxonomy" id="278026"/>
    <lineage>
        <taxon>Eukaryota</taxon>
        <taxon>Fungi</taxon>
        <taxon>Dikarya</taxon>
        <taxon>Ascomycota</taxon>
        <taxon>Saccharomycotina</taxon>
        <taxon>Saccharomycetes</taxon>
        <taxon>Saccharomycetales</taxon>
        <taxon>Saccharomycetaceae</taxon>
        <taxon>Arxiozyma</taxon>
    </lineage>
</organism>
<feature type="compositionally biased region" description="Low complexity" evidence="11">
    <location>
        <begin position="1618"/>
        <end position="1628"/>
    </location>
</feature>
<feature type="compositionally biased region" description="Basic and acidic residues" evidence="11">
    <location>
        <begin position="7"/>
        <end position="20"/>
    </location>
</feature>
<evidence type="ECO:0000313" key="15">
    <source>
        <dbReference type="Proteomes" id="UP001306508"/>
    </source>
</evidence>
<keyword evidence="8" id="KW-0694">RNA-binding</keyword>
<dbReference type="Gene3D" id="3.40.50.300">
    <property type="entry name" value="P-loop containing nucleotide triphosphate hydrolases"/>
    <property type="match status" value="2"/>
</dbReference>
<dbReference type="GO" id="GO:0003724">
    <property type="term" value="F:RNA helicase activity"/>
    <property type="evidence" value="ECO:0007669"/>
    <property type="project" value="UniProtKB-EC"/>
</dbReference>
<feature type="compositionally biased region" description="Acidic residues" evidence="11">
    <location>
        <begin position="300"/>
        <end position="323"/>
    </location>
</feature>
<protein>
    <recommendedName>
        <fullName evidence="3">RNA helicase</fullName>
        <ecNumber evidence="3">3.6.4.13</ecNumber>
    </recommendedName>
</protein>
<dbReference type="SMART" id="SM00487">
    <property type="entry name" value="DEXDc"/>
    <property type="match status" value="1"/>
</dbReference>
<dbReference type="Pfam" id="PF04408">
    <property type="entry name" value="WHD_HA2"/>
    <property type="match status" value="1"/>
</dbReference>
<feature type="region of interest" description="Disordered" evidence="11">
    <location>
        <begin position="252"/>
        <end position="331"/>
    </location>
</feature>
<feature type="region of interest" description="Disordered" evidence="11">
    <location>
        <begin position="1"/>
        <end position="20"/>
    </location>
</feature>
<keyword evidence="9" id="KW-0539">Nucleus</keyword>
<evidence type="ECO:0000256" key="3">
    <source>
        <dbReference type="ARBA" id="ARBA00012552"/>
    </source>
</evidence>
<keyword evidence="6" id="KW-0347">Helicase</keyword>
<dbReference type="EC" id="3.6.4.13" evidence="3"/>
<dbReference type="PROSITE" id="PS00690">
    <property type="entry name" value="DEAH_ATP_HELICASE"/>
    <property type="match status" value="1"/>
</dbReference>
<evidence type="ECO:0000256" key="4">
    <source>
        <dbReference type="ARBA" id="ARBA00022741"/>
    </source>
</evidence>
<evidence type="ECO:0000259" key="12">
    <source>
        <dbReference type="PROSITE" id="PS51192"/>
    </source>
</evidence>
<reference evidence="15" key="1">
    <citation type="submission" date="2023-07" db="EMBL/GenBank/DDBJ databases">
        <title>A draft genome of Kazachstania heterogenica Y-27499.</title>
        <authorList>
            <person name="Donic C."/>
            <person name="Kralova J.S."/>
            <person name="Fidel L."/>
            <person name="Ben-Dor S."/>
            <person name="Jung S."/>
        </authorList>
    </citation>
    <scope>NUCLEOTIDE SEQUENCE [LARGE SCALE GENOMIC DNA]</scope>
    <source>
        <strain evidence="15">Y27499</strain>
    </source>
</reference>
<comment type="subcellular location">
    <subcellularLocation>
        <location evidence="1">Nucleus</location>
        <location evidence="1">Nucleolus</location>
    </subcellularLocation>
</comment>
<dbReference type="InterPro" id="IPR027417">
    <property type="entry name" value="P-loop_NTPase"/>
</dbReference>
<comment type="catalytic activity">
    <reaction evidence="10">
        <text>ATP + H2O = ADP + phosphate + H(+)</text>
        <dbReference type="Rhea" id="RHEA:13065"/>
        <dbReference type="ChEBI" id="CHEBI:15377"/>
        <dbReference type="ChEBI" id="CHEBI:15378"/>
        <dbReference type="ChEBI" id="CHEBI:30616"/>
        <dbReference type="ChEBI" id="CHEBI:43474"/>
        <dbReference type="ChEBI" id="CHEBI:456216"/>
        <dbReference type="EC" id="3.6.4.13"/>
    </reaction>
</comment>
<evidence type="ECO:0000259" key="13">
    <source>
        <dbReference type="PROSITE" id="PS51194"/>
    </source>
</evidence>
<dbReference type="Proteomes" id="UP001306508">
    <property type="component" value="Unassembled WGS sequence"/>
</dbReference>
<dbReference type="FunFam" id="3.40.50.300:FF:003770">
    <property type="entry name" value="ATP-dependent RNA helicase DHR1, putative"/>
    <property type="match status" value="1"/>
</dbReference>
<feature type="region of interest" description="Disordered" evidence="11">
    <location>
        <begin position="34"/>
        <end position="69"/>
    </location>
</feature>
<dbReference type="InterPro" id="IPR011545">
    <property type="entry name" value="DEAD/DEAH_box_helicase_dom"/>
</dbReference>
<keyword evidence="5" id="KW-0378">Hydrolase</keyword>
<feature type="compositionally biased region" description="Basic and acidic residues" evidence="11">
    <location>
        <begin position="1593"/>
        <end position="1617"/>
    </location>
</feature>
<keyword evidence="7" id="KW-0067">ATP-binding</keyword>
<comment type="similarity">
    <text evidence="2">Belongs to the DEAD box helicase family. DEAH subfamily.</text>
</comment>
<dbReference type="FunFam" id="3.40.50.300:FF:000637">
    <property type="entry name" value="ATP-dependent RNA helicase DHX37/DHR1"/>
    <property type="match status" value="1"/>
</dbReference>
<dbReference type="PROSITE" id="PS51192">
    <property type="entry name" value="HELICASE_ATP_BIND_1"/>
    <property type="match status" value="1"/>
</dbReference>
<dbReference type="EMBL" id="JAWIZZ010000051">
    <property type="protein sequence ID" value="KAK5778822.1"/>
    <property type="molecule type" value="Genomic_DNA"/>
</dbReference>
<feature type="compositionally biased region" description="Basic and acidic residues" evidence="11">
    <location>
        <begin position="1552"/>
        <end position="1583"/>
    </location>
</feature>
<dbReference type="Pfam" id="PF00270">
    <property type="entry name" value="DEAD"/>
    <property type="match status" value="1"/>
</dbReference>
<name>A0AAN7WNL2_9SACH</name>
<dbReference type="InterPro" id="IPR001650">
    <property type="entry name" value="Helicase_C-like"/>
</dbReference>
<dbReference type="InterPro" id="IPR014001">
    <property type="entry name" value="Helicase_ATP-bd"/>
</dbReference>
<feature type="region of interest" description="Disordered" evidence="11">
    <location>
        <begin position="176"/>
        <end position="200"/>
    </location>
</feature>
<dbReference type="Pfam" id="PF07717">
    <property type="entry name" value="OB_NTP_bind"/>
    <property type="match status" value="1"/>
</dbReference>
<evidence type="ECO:0000256" key="5">
    <source>
        <dbReference type="ARBA" id="ARBA00022801"/>
    </source>
</evidence>
<dbReference type="SUPFAM" id="SSF52540">
    <property type="entry name" value="P-loop containing nucleoside triphosphate hydrolases"/>
    <property type="match status" value="1"/>
</dbReference>
<dbReference type="InterPro" id="IPR011709">
    <property type="entry name" value="DEAD-box_helicase_OB_fold"/>
</dbReference>
<feature type="domain" description="Helicase ATP-binding" evidence="12">
    <location>
        <begin position="416"/>
        <end position="595"/>
    </location>
</feature>
<dbReference type="PANTHER" id="PTHR18934">
    <property type="entry name" value="ATP-DEPENDENT RNA HELICASE"/>
    <property type="match status" value="1"/>
</dbReference>
<feature type="region of interest" description="Disordered" evidence="11">
    <location>
        <begin position="1539"/>
        <end position="1628"/>
    </location>
</feature>
<feature type="compositionally biased region" description="Basic and acidic residues" evidence="11">
    <location>
        <begin position="176"/>
        <end position="186"/>
    </location>
</feature>
<sequence>MGTYRKRFNEKARAGQMAKLRELKRIRNKQFFRHEFTNDSDNDDNDSMKKSEDTISNEDTNAELLKPLTEEERSLKKRKLQELFTPKESKISRQKKKRLDKFIEHQLKREERKAIIEKLQGYKIDTSKLTSSKKLGHGRQTRKEEFAEALELERQGRGTAKTKDILYEEHEFKEWNDDKNDNSINKEEEEEKSDFESKFGDIPTEAASSFIDNRPSKFGGQGFGFGFANIEVVKKEKKASKRKYNWRQRIELQEKKNQMLEDELDFESSFEEDDDEEEDENSTEEENSKEKSNDNTVSSNEEELEEEVNEESEGSEEELSSEESEAKKRAEEFKEWANQEIKKIEGRDGNLETPTLNIEYKPIIREEDLDDGLETNTIPVNLNSKRKAFFVKVKRPEEIQQTRMQLPVFAEEHSIMEAIHHNDVVIICGETGSGKTTQVPQFLYESGFGSKDSDDYPGMIGITQPRRVAAVSMANRVSNELGDHGNKVAYQIRFDSTTKDDTRVKFMTDGVLLREMMHDFKLTKYSSIIIDEAHERNINTDILIGMLSRCVRLRAKEHDVDPMNCKKLKLIIMSATLRVSDFSENSTLFPIPPPILNISARQFPVSIHFNRKTAFNYVEEAFKKTCKIHRRLPPGAILVFLTGQQEITQMVKRLRKEFPFPKKHKHHKNDDNIATVWVNSKNTDLEVEDINFSVKAVDEEQFNAEIQEESDIDDTSEDEEGFEEVLTEEQTPNDPLYVLPLYSLLPTKEQMRVFEDPPPGSRLCVVATNVAETSLTIPNVRYVVDCGRSKERVYNEENGVQSFEIGWISKASADQRSGRAGRTGPGHCYRLYSSAVFERDFEQFSRPEILRMPVESIVLQMKSMAIHNIINFPFPTPPDRTMLANALQLLKYLGALDMKERITEDGKKMSLFPLSPRFSKMVLVSTEQNCLPYVVSIVSALSVGDPFISEFELGINEKVRNSESREGNDSEDETENNSIKEEKKRELRIKFYKSRNRFSKLDPYSDAFRLLSVVSAIDYIPKLAREKFIEDNFLRGKLMEEIMKLRKQLTYIIKSNTSKENIAITVKDEDLKSDIPNETQLKLLKQMICAGFVDRVAIRADCIYPEDAKITNKTSLVNIPYIPVMAQKSPIIEESFVYIHPTSILSNLGELPPKYLIFHSLHLGNNNKTRINALCDIKSTPLANIARKGQLLSYSKPLTGQGLKTINLSINERVCYVVPRFGSSADSDLKIGWDLNPIAVHQKKENGRWIFPSSFFEPNPDNIYTSYTKYLEELTDDDKNIINESELQLTTISQRFDESYYDLKKGGIYKLYHDIKLVCTMLIHYYNPGTRNYQIVDKFYKFASELILRECYNIGLQLIKNIDIIDSTDKNIDTDEVKNNTELDKAISRDFIKISTSYKIPIPETYHIKTKDMELFSSIITKSPLDHRVRELPNNNFEINKIIPQTNLFEEAPRLGFMAANTSNVPDPTLPPTEIMSRFLHPNWYALPTTTWLKYGDYDSFAPAFNESGTILDATARGVMWLKRIGYLDLISLADNKSEKHNTTSAITVDNNEIKKNKSKQEDLLPQKEDKISDEKPTSHENTNDSLNTDSNKLPKEQIIETEKEQTKINNDHKDPENNINNSDNNKSSNLNLENILSWHPSHYIDEDEIKAFQEGTQSILVKKLLLQIQKLRRERVLNKISKPSHEETRLYFKAKRILKQIIINKQVKSLPIYNSNSFPIMQANYSGTIPVVRIHIGRKRKYNTKKN</sequence>